<evidence type="ECO:0000256" key="7">
    <source>
        <dbReference type="ARBA" id="ARBA00022490"/>
    </source>
</evidence>
<keyword evidence="8 12" id="KW-0028">Amino-acid biosynthesis</keyword>
<dbReference type="PANTHER" id="PTHR43090:SF2">
    <property type="entry name" value="1-(5-PHOSPHORIBOSYL)-5-[(5-PHOSPHORIBOSYLAMINO)METHYLIDENEAMINO] IMIDAZOLE-4-CARBOXAMIDE ISOMERASE"/>
    <property type="match status" value="1"/>
</dbReference>
<comment type="catalytic activity">
    <reaction evidence="1 12 14">
        <text>1-(5-phospho-beta-D-ribosyl)-5-[(5-phospho-beta-D-ribosylamino)methylideneamino]imidazole-4-carboxamide = 5-[(5-phospho-1-deoxy-D-ribulos-1-ylimino)methylamino]-1-(5-phospho-beta-D-ribosyl)imidazole-4-carboxamide</text>
        <dbReference type="Rhea" id="RHEA:15469"/>
        <dbReference type="ChEBI" id="CHEBI:58435"/>
        <dbReference type="ChEBI" id="CHEBI:58525"/>
        <dbReference type="EC" id="5.3.1.16"/>
    </reaction>
</comment>
<sequence length="239" mass="25393">MILFPAMDLKDGQVVRLYKGDFATVQQVAQDPAATATAFRDAGAAYVHMVDLDGAQNGQRKNRDIVQTVVQSGLKVQLGGGIRTQEDLAAVFDMGVYRAVLGSAAVSNPQLVADAVVRWGAEHIAVGVDARNGKVCTAGWVEDSGLDYCEFAREMEALGVSTLIFTDIDTDGTLQGPSFHRLEQLQKAVGCRIVASGGVSSNEDLRRLSGMGLYGAIIGKAWYTGAVDLARAVREEGAQ</sequence>
<dbReference type="SUPFAM" id="SSF51366">
    <property type="entry name" value="Ribulose-phoshate binding barrel"/>
    <property type="match status" value="1"/>
</dbReference>
<evidence type="ECO:0000256" key="11">
    <source>
        <dbReference type="ARBA" id="ARBA00030547"/>
    </source>
</evidence>
<keyword evidence="10 12" id="KW-0413">Isomerase</keyword>
<comment type="caution">
    <text evidence="15">The sequence shown here is derived from an EMBL/GenBank/DDBJ whole genome shotgun (WGS) entry which is preliminary data.</text>
</comment>
<dbReference type="EMBL" id="JBBMFA010000096">
    <property type="protein sequence ID" value="MEQ2520773.1"/>
    <property type="molecule type" value="Genomic_DNA"/>
</dbReference>
<evidence type="ECO:0000256" key="5">
    <source>
        <dbReference type="ARBA" id="ARBA00012550"/>
    </source>
</evidence>
<dbReference type="RefSeq" id="WP_349216320.1">
    <property type="nucleotide sequence ID" value="NZ_JBBMFA010000096.1"/>
</dbReference>
<dbReference type="NCBIfam" id="TIGR00007">
    <property type="entry name" value="1-(5-phosphoribosyl)-5-[(5-phosphoribosylamino)methylideneamino]imidazole-4-carboxamide isomerase"/>
    <property type="match status" value="1"/>
</dbReference>
<dbReference type="InterPro" id="IPR011060">
    <property type="entry name" value="RibuloseP-bd_barrel"/>
</dbReference>
<accession>A0ABV1GG10</accession>
<evidence type="ECO:0000256" key="12">
    <source>
        <dbReference type="HAMAP-Rule" id="MF_01014"/>
    </source>
</evidence>
<evidence type="ECO:0000256" key="4">
    <source>
        <dbReference type="ARBA" id="ARBA00009667"/>
    </source>
</evidence>
<evidence type="ECO:0000256" key="3">
    <source>
        <dbReference type="ARBA" id="ARBA00005133"/>
    </source>
</evidence>
<evidence type="ECO:0000256" key="14">
    <source>
        <dbReference type="RuleBase" id="RU003658"/>
    </source>
</evidence>
<dbReference type="Pfam" id="PF00977">
    <property type="entry name" value="His_biosynth"/>
    <property type="match status" value="1"/>
</dbReference>
<comment type="similarity">
    <text evidence="4 12 13">Belongs to the HisA/HisF family.</text>
</comment>
<dbReference type="PANTHER" id="PTHR43090">
    <property type="entry name" value="1-(5-PHOSPHORIBOSYL)-5-[(5-PHOSPHORIBOSYLAMINO)METHYLIDENEAMINO] IMIDAZOLE-4-CARBOXAMIDE ISOMERASE"/>
    <property type="match status" value="1"/>
</dbReference>
<evidence type="ECO:0000313" key="16">
    <source>
        <dbReference type="Proteomes" id="UP001477672"/>
    </source>
</evidence>
<evidence type="ECO:0000256" key="10">
    <source>
        <dbReference type="ARBA" id="ARBA00023235"/>
    </source>
</evidence>
<comment type="subcellular location">
    <subcellularLocation>
        <location evidence="2 12 14">Cytoplasm</location>
    </subcellularLocation>
</comment>
<dbReference type="InterPro" id="IPR023016">
    <property type="entry name" value="HisA/PriA"/>
</dbReference>
<keyword evidence="16" id="KW-1185">Reference proteome</keyword>
<dbReference type="InterPro" id="IPR006063">
    <property type="entry name" value="HisA_bact_arch"/>
</dbReference>
<name>A0ABV1GG10_9FIRM</name>
<comment type="pathway">
    <text evidence="3 12 14">Amino-acid biosynthesis; L-histidine biosynthesis; L-histidine from 5-phospho-alpha-D-ribose 1-diphosphate: step 4/9.</text>
</comment>
<evidence type="ECO:0000256" key="2">
    <source>
        <dbReference type="ARBA" id="ARBA00004496"/>
    </source>
</evidence>
<gene>
    <name evidence="12 15" type="primary">hisA</name>
    <name evidence="15" type="ORF">WMO24_10080</name>
</gene>
<protein>
    <recommendedName>
        <fullName evidence="6 12">1-(5-phosphoribosyl)-5-[(5-phosphoribosylamino)methylideneamino] imidazole-4-carboxamide isomerase</fullName>
        <ecNumber evidence="5 12">5.3.1.16</ecNumber>
    </recommendedName>
    <alternativeName>
        <fullName evidence="11 12">Phosphoribosylformimino-5-aminoimidazole carboxamide ribotide isomerase</fullName>
    </alternativeName>
</protein>
<evidence type="ECO:0000256" key="13">
    <source>
        <dbReference type="RuleBase" id="RU003657"/>
    </source>
</evidence>
<keyword evidence="9 12" id="KW-0368">Histidine biosynthesis</keyword>
<proteinExistence type="inferred from homology"/>
<evidence type="ECO:0000256" key="8">
    <source>
        <dbReference type="ARBA" id="ARBA00022605"/>
    </source>
</evidence>
<evidence type="ECO:0000256" key="9">
    <source>
        <dbReference type="ARBA" id="ARBA00023102"/>
    </source>
</evidence>
<dbReference type="InterPro" id="IPR044524">
    <property type="entry name" value="Isoase_HisA-like"/>
</dbReference>
<organism evidence="15 16">
    <name type="scientific">Ruthenibacterium intestinale</name>
    <dbReference type="NCBI Taxonomy" id="3133163"/>
    <lineage>
        <taxon>Bacteria</taxon>
        <taxon>Bacillati</taxon>
        <taxon>Bacillota</taxon>
        <taxon>Clostridia</taxon>
        <taxon>Eubacteriales</taxon>
        <taxon>Oscillospiraceae</taxon>
        <taxon>Ruthenibacterium</taxon>
    </lineage>
</organism>
<dbReference type="HAMAP" id="MF_01014">
    <property type="entry name" value="HisA"/>
    <property type="match status" value="1"/>
</dbReference>
<evidence type="ECO:0000256" key="6">
    <source>
        <dbReference type="ARBA" id="ARBA00018464"/>
    </source>
</evidence>
<feature type="active site" description="Proton donor" evidence="12">
    <location>
        <position position="129"/>
    </location>
</feature>
<dbReference type="Gene3D" id="3.20.20.70">
    <property type="entry name" value="Aldolase class I"/>
    <property type="match status" value="1"/>
</dbReference>
<dbReference type="Proteomes" id="UP001477672">
    <property type="component" value="Unassembled WGS sequence"/>
</dbReference>
<keyword evidence="7 12" id="KW-0963">Cytoplasm</keyword>
<dbReference type="CDD" id="cd04732">
    <property type="entry name" value="HisA"/>
    <property type="match status" value="1"/>
</dbReference>
<feature type="active site" description="Proton acceptor" evidence="12">
    <location>
        <position position="8"/>
    </location>
</feature>
<dbReference type="InterPro" id="IPR013785">
    <property type="entry name" value="Aldolase_TIM"/>
</dbReference>
<dbReference type="EC" id="5.3.1.16" evidence="5 12"/>
<dbReference type="InterPro" id="IPR006062">
    <property type="entry name" value="His_biosynth"/>
</dbReference>
<dbReference type="GO" id="GO:0003949">
    <property type="term" value="F:1-(5-phosphoribosyl)-5-[(5-phosphoribosylamino)methylideneamino]imidazole-4-carboxamide isomerase activity"/>
    <property type="evidence" value="ECO:0007669"/>
    <property type="project" value="UniProtKB-EC"/>
</dbReference>
<evidence type="ECO:0000313" key="15">
    <source>
        <dbReference type="EMBL" id="MEQ2520773.1"/>
    </source>
</evidence>
<reference evidence="15 16" key="1">
    <citation type="submission" date="2024-03" db="EMBL/GenBank/DDBJ databases">
        <title>Human intestinal bacterial collection.</title>
        <authorList>
            <person name="Pauvert C."/>
            <person name="Hitch T.C.A."/>
            <person name="Clavel T."/>
        </authorList>
    </citation>
    <scope>NUCLEOTIDE SEQUENCE [LARGE SCALE GENOMIC DNA]</scope>
    <source>
        <strain evidence="15 16">CLA-JM-H11</strain>
    </source>
</reference>
<evidence type="ECO:0000256" key="1">
    <source>
        <dbReference type="ARBA" id="ARBA00000901"/>
    </source>
</evidence>